<feature type="transmembrane region" description="Helical" evidence="11">
    <location>
        <begin position="269"/>
        <end position="289"/>
    </location>
</feature>
<evidence type="ECO:0000256" key="9">
    <source>
        <dbReference type="ARBA" id="ARBA00023136"/>
    </source>
</evidence>
<dbReference type="InterPro" id="IPR006153">
    <property type="entry name" value="Cation/H_exchanger_TM"/>
</dbReference>
<keyword evidence="8" id="KW-0406">Ion transport</keyword>
<keyword evidence="6 11" id="KW-1133">Transmembrane helix</keyword>
<keyword evidence="4" id="KW-0050">Antiport</keyword>
<keyword evidence="3" id="KW-0813">Transport</keyword>
<keyword evidence="9 11" id="KW-0472">Membrane</keyword>
<gene>
    <name evidence="13" type="ORF">LBPG_02820</name>
</gene>
<proteinExistence type="inferred from homology"/>
<feature type="domain" description="Cation/H+ exchanger transmembrane" evidence="12">
    <location>
        <begin position="16"/>
        <end position="381"/>
    </location>
</feature>
<dbReference type="InterPro" id="IPR038770">
    <property type="entry name" value="Na+/solute_symporter_sf"/>
</dbReference>
<evidence type="ECO:0000256" key="10">
    <source>
        <dbReference type="ARBA" id="ARBA00023201"/>
    </source>
</evidence>
<feature type="transmembrane region" description="Helical" evidence="11">
    <location>
        <begin position="89"/>
        <end position="107"/>
    </location>
</feature>
<dbReference type="PANTHER" id="PTHR43562:SF3">
    <property type="entry name" value="SODIUM ION_PROTON EXCHANGER (EUROFUNG)"/>
    <property type="match status" value="1"/>
</dbReference>
<evidence type="ECO:0000256" key="8">
    <source>
        <dbReference type="ARBA" id="ARBA00023065"/>
    </source>
</evidence>
<keyword evidence="10" id="KW-0739">Sodium transport</keyword>
<feature type="transmembrane region" description="Helical" evidence="11">
    <location>
        <begin position="191"/>
        <end position="209"/>
    </location>
</feature>
<sequence>MEEIDMQDIGNLALILVTTLVLAHLSRLLNMPAVIGELLAGILIGPALLGWLAPSHTISLFAEIGVIILMFLAGLESDLDLLKKYFKPGMLVAMIGVIVPVAVVFVFGRSWGFNMTSSLFLGITFAATSVSISVEVLKELHALEGRNGATILGAAVVDDILTVLILSFTVAVLGEQKTASLPFWVQIIEQLLYFVGIYLVVRWAAPYLMGLAEKMFPSSAVTIMSLLICLGMAYLADLVGMSAVIGAFFAGVAVGQTRHRHEVDGSLSAIGYAVFIPVFFVSVGLNMRFDTFGRDLGFIAILTLLALVTKWVGCGVGDRLAGASWLQSNVVGAGMVSRGEMALIVAQIGFEAKLMDAEYYSAVIVVIVLTTLIAPIILKDALRREQEPV</sequence>
<accession>A0A826I0S2</accession>
<evidence type="ECO:0000256" key="6">
    <source>
        <dbReference type="ARBA" id="ARBA00022989"/>
    </source>
</evidence>
<dbReference type="KEGG" id="lpi:LBPG_02820"/>
<organism evidence="13 14">
    <name type="scientific">Lacticaseibacillus paracasei subsp. paracasei 8700:2</name>
    <dbReference type="NCBI Taxonomy" id="537973"/>
    <lineage>
        <taxon>Bacteria</taxon>
        <taxon>Bacillati</taxon>
        <taxon>Bacillota</taxon>
        <taxon>Bacilli</taxon>
        <taxon>Lactobacillales</taxon>
        <taxon>Lactobacillaceae</taxon>
        <taxon>Lacticaseibacillus</taxon>
    </lineage>
</organism>
<reference evidence="13 14" key="1">
    <citation type="submission" date="2010-12" db="EMBL/GenBank/DDBJ databases">
        <title>The Genome Sequence of Lactobacillus paracasei subsp. paracasei strain 8700:2.</title>
        <authorList>
            <consortium name="The Broad Institute Genome Sequencing Platform"/>
            <person name="Ward D."/>
            <person name="Earl A."/>
            <person name="Feldgarden M."/>
            <person name="Young S.K."/>
            <person name="Gargeya S."/>
            <person name="Zeng Q."/>
            <person name="Alvarado L."/>
            <person name="Berlin A."/>
            <person name="Bochicchio J."/>
            <person name="Chapman S.B."/>
            <person name="Chen Z."/>
            <person name="Freedman E."/>
            <person name="Gellesch M."/>
            <person name="Goldberg J."/>
            <person name="Griggs A."/>
            <person name="Gujja S."/>
            <person name="Heilman E."/>
            <person name="Heiman D."/>
            <person name="Howarth C."/>
            <person name="Mehta T."/>
            <person name="Neiman D."/>
            <person name="Pearson M."/>
            <person name="Roberts A."/>
            <person name="Saif S."/>
            <person name="Shea T."/>
            <person name="Shenoy N."/>
            <person name="Sisk P."/>
            <person name="Stolte C."/>
            <person name="Sykes S."/>
            <person name="White J."/>
            <person name="Yandava C."/>
            <person name="Saulnier D."/>
            <person name="Haas B."/>
            <person name="Nusbaum C."/>
            <person name="Birren B."/>
        </authorList>
    </citation>
    <scope>NUCLEOTIDE SEQUENCE [LARGE SCALE GENOMIC DNA]</scope>
    <source>
        <strain evidence="13 14">8700:2</strain>
    </source>
</reference>
<evidence type="ECO:0000313" key="13">
    <source>
        <dbReference type="EMBL" id="EEQ67371.1"/>
    </source>
</evidence>
<evidence type="ECO:0000313" key="14">
    <source>
        <dbReference type="Proteomes" id="UP000015927"/>
    </source>
</evidence>
<evidence type="ECO:0000259" key="12">
    <source>
        <dbReference type="Pfam" id="PF00999"/>
    </source>
</evidence>
<dbReference type="GO" id="GO:0016020">
    <property type="term" value="C:membrane"/>
    <property type="evidence" value="ECO:0007669"/>
    <property type="project" value="UniProtKB-SubCell"/>
</dbReference>
<comment type="similarity">
    <text evidence="2">Belongs to the monovalent cation:proton antiporter 2 (CPA2) transporter (TC 2.A.37) family.</text>
</comment>
<dbReference type="GO" id="GO:0008324">
    <property type="term" value="F:monoatomic cation transmembrane transporter activity"/>
    <property type="evidence" value="ECO:0007669"/>
    <property type="project" value="InterPro"/>
</dbReference>
<feature type="transmembrane region" description="Helical" evidence="11">
    <location>
        <begin position="296"/>
        <end position="313"/>
    </location>
</feature>
<keyword evidence="7" id="KW-0915">Sodium</keyword>
<evidence type="ECO:0000256" key="1">
    <source>
        <dbReference type="ARBA" id="ARBA00004141"/>
    </source>
</evidence>
<comment type="subcellular location">
    <subcellularLocation>
        <location evidence="1">Membrane</location>
        <topology evidence="1">Multi-pass membrane protein</topology>
    </subcellularLocation>
</comment>
<dbReference type="Proteomes" id="UP000015927">
    <property type="component" value="Chromosome"/>
</dbReference>
<evidence type="ECO:0000256" key="4">
    <source>
        <dbReference type="ARBA" id="ARBA00022449"/>
    </source>
</evidence>
<evidence type="ECO:0000256" key="7">
    <source>
        <dbReference type="ARBA" id="ARBA00023053"/>
    </source>
</evidence>
<dbReference type="InterPro" id="IPR004771">
    <property type="entry name" value="K/H_exchanger"/>
</dbReference>
<feature type="transmembrane region" description="Helical" evidence="11">
    <location>
        <begin position="119"/>
        <end position="137"/>
    </location>
</feature>
<feature type="transmembrane region" description="Helical" evidence="11">
    <location>
        <begin position="221"/>
        <end position="249"/>
    </location>
</feature>
<evidence type="ECO:0000256" key="5">
    <source>
        <dbReference type="ARBA" id="ARBA00022692"/>
    </source>
</evidence>
<dbReference type="GO" id="GO:0006814">
    <property type="term" value="P:sodium ion transport"/>
    <property type="evidence" value="ECO:0007669"/>
    <property type="project" value="UniProtKB-KW"/>
</dbReference>
<feature type="transmembrane region" description="Helical" evidence="11">
    <location>
        <begin position="359"/>
        <end position="378"/>
    </location>
</feature>
<protein>
    <submittedName>
        <fullName evidence="13">Na+:H+ antiporter</fullName>
    </submittedName>
</protein>
<dbReference type="AlphaFoldDB" id="A0A826I0S2"/>
<keyword evidence="5 11" id="KW-0812">Transmembrane</keyword>
<dbReference type="NCBIfam" id="TIGR00932">
    <property type="entry name" value="2a37"/>
    <property type="match status" value="1"/>
</dbReference>
<dbReference type="EMBL" id="CP002391">
    <property type="protein sequence ID" value="EEQ67371.1"/>
    <property type="molecule type" value="Genomic_DNA"/>
</dbReference>
<dbReference type="PANTHER" id="PTHR43562">
    <property type="entry name" value="NAPA-TYPE SODIUM/HYDROGEN ANTIPORTER"/>
    <property type="match status" value="1"/>
</dbReference>
<evidence type="ECO:0000256" key="3">
    <source>
        <dbReference type="ARBA" id="ARBA00022448"/>
    </source>
</evidence>
<feature type="transmembrane region" description="Helical" evidence="11">
    <location>
        <begin position="12"/>
        <end position="29"/>
    </location>
</feature>
<feature type="transmembrane region" description="Helical" evidence="11">
    <location>
        <begin position="34"/>
        <end position="52"/>
    </location>
</feature>
<feature type="transmembrane region" description="Helical" evidence="11">
    <location>
        <begin position="149"/>
        <end position="171"/>
    </location>
</feature>
<dbReference type="GO" id="GO:1902600">
    <property type="term" value="P:proton transmembrane transport"/>
    <property type="evidence" value="ECO:0007669"/>
    <property type="project" value="InterPro"/>
</dbReference>
<dbReference type="Pfam" id="PF00999">
    <property type="entry name" value="Na_H_Exchanger"/>
    <property type="match status" value="1"/>
</dbReference>
<dbReference type="GO" id="GO:0015297">
    <property type="term" value="F:antiporter activity"/>
    <property type="evidence" value="ECO:0007669"/>
    <property type="project" value="UniProtKB-KW"/>
</dbReference>
<name>A0A826I0S2_LACPA</name>
<feature type="transmembrane region" description="Helical" evidence="11">
    <location>
        <begin position="58"/>
        <end position="77"/>
    </location>
</feature>
<dbReference type="Gene3D" id="1.20.1530.20">
    <property type="match status" value="1"/>
</dbReference>
<evidence type="ECO:0000256" key="2">
    <source>
        <dbReference type="ARBA" id="ARBA00005551"/>
    </source>
</evidence>
<evidence type="ECO:0000256" key="11">
    <source>
        <dbReference type="SAM" id="Phobius"/>
    </source>
</evidence>